<evidence type="ECO:0000313" key="3">
    <source>
        <dbReference type="Proteomes" id="UP000183952"/>
    </source>
</evidence>
<dbReference type="InterPro" id="IPR050128">
    <property type="entry name" value="Sulfate_adenylyltrnsfr_sub2"/>
</dbReference>
<dbReference type="PANTHER" id="PTHR43196">
    <property type="entry name" value="SULFATE ADENYLYLTRANSFERASE SUBUNIT 2"/>
    <property type="match status" value="1"/>
</dbReference>
<dbReference type="InterPro" id="IPR017598">
    <property type="entry name" value="SulphurTrfase_DndC"/>
</dbReference>
<sequence>METNNSRISITKEVIEGLKETIRNLYLADDIPWVIGYSGGKDSTATLQLVWLALKELSAGKLTKPVHIVNTDTLVESPVISKWVENSLVIMQNAANEQKLPFITHRLTPETNNTFWVNLIGRGYPFPRKKLRWCTDRLKIQPVNNFIKNKIAEHGEIILVIGTRKAESSNRARTMAKYEKLRVRELLSPNPTLANELVFSPLEDWSDNDVWVFLMQYKNPWGFSNHELQTLYMSATEDKECPMMIEKNLPSCGKSRFGCWVCTMVEKDKSMEAMIANDDEKVWMTPLLEFRNYFGDEEKDRDRRSFRKMQGYLTGTYERLHHGPYLKEIREEWLKKLLEIQLEIMENGPEEFYDFELISNDELRCIRRIWVNEKHEFDDSLPRIYKEVFGKEFEDPDWIQNESFGKDEWDILKQVCEELYPDEELSFEMMYSLIDTEARINSVNERKGILNSLESCIRKTFYSDEEDATNYYRSQLERKKDLGGKYNEKFFVHFKGGNEEFEDEEQNEVTE</sequence>
<dbReference type="Gene3D" id="3.40.50.620">
    <property type="entry name" value="HUPs"/>
    <property type="match status" value="1"/>
</dbReference>
<dbReference type="GO" id="GO:0003824">
    <property type="term" value="F:catalytic activity"/>
    <property type="evidence" value="ECO:0007669"/>
    <property type="project" value="InterPro"/>
</dbReference>
<dbReference type="SUPFAM" id="SSF52402">
    <property type="entry name" value="Adenine nucleotide alpha hydrolases-like"/>
    <property type="match status" value="1"/>
</dbReference>
<accession>A0A1M6LT97</accession>
<evidence type="ECO:0000313" key="2">
    <source>
        <dbReference type="EMBL" id="SHJ74326.1"/>
    </source>
</evidence>
<dbReference type="InterPro" id="IPR002500">
    <property type="entry name" value="PAPS_reduct_dom"/>
</dbReference>
<evidence type="ECO:0000259" key="1">
    <source>
        <dbReference type="Pfam" id="PF01507"/>
    </source>
</evidence>
<proteinExistence type="predicted"/>
<protein>
    <submittedName>
        <fullName evidence="2">DNA sulfur modification protein DndC</fullName>
    </submittedName>
</protein>
<organism evidence="2 3">
    <name type="scientific">Hathewaya proteolytica DSM 3090</name>
    <dbReference type="NCBI Taxonomy" id="1121331"/>
    <lineage>
        <taxon>Bacteria</taxon>
        <taxon>Bacillati</taxon>
        <taxon>Bacillota</taxon>
        <taxon>Clostridia</taxon>
        <taxon>Eubacteriales</taxon>
        <taxon>Clostridiaceae</taxon>
        <taxon>Hathewaya</taxon>
    </lineage>
</organism>
<dbReference type="AlphaFoldDB" id="A0A1M6LT97"/>
<dbReference type="STRING" id="1121331.SAMN02745248_00810"/>
<dbReference type="Pfam" id="PF01507">
    <property type="entry name" value="PAPS_reduct"/>
    <property type="match status" value="1"/>
</dbReference>
<dbReference type="RefSeq" id="WP_084672036.1">
    <property type="nucleotide sequence ID" value="NZ_FRAD01000006.1"/>
</dbReference>
<dbReference type="PANTHER" id="PTHR43196:SF2">
    <property type="entry name" value="PHOSPHOADENOSINE PHOSPHOSULFATE REDUCTASE"/>
    <property type="match status" value="1"/>
</dbReference>
<feature type="domain" description="Phosphoadenosine phosphosulphate reductase" evidence="1">
    <location>
        <begin position="34"/>
        <end position="217"/>
    </location>
</feature>
<dbReference type="NCBIfam" id="NF005316">
    <property type="entry name" value="PRK06850.1"/>
    <property type="match status" value="1"/>
</dbReference>
<gene>
    <name evidence="2" type="ORF">SAMN02745248_00810</name>
</gene>
<dbReference type="EMBL" id="FRAD01000006">
    <property type="protein sequence ID" value="SHJ74326.1"/>
    <property type="molecule type" value="Genomic_DNA"/>
</dbReference>
<dbReference type="Proteomes" id="UP000183952">
    <property type="component" value="Unassembled WGS sequence"/>
</dbReference>
<dbReference type="NCBIfam" id="TIGR03183">
    <property type="entry name" value="DNA_S_dndC"/>
    <property type="match status" value="1"/>
</dbReference>
<dbReference type="InterPro" id="IPR014729">
    <property type="entry name" value="Rossmann-like_a/b/a_fold"/>
</dbReference>
<keyword evidence="3" id="KW-1185">Reference proteome</keyword>
<reference evidence="2 3" key="1">
    <citation type="submission" date="2016-11" db="EMBL/GenBank/DDBJ databases">
        <authorList>
            <person name="Jaros S."/>
            <person name="Januszkiewicz K."/>
            <person name="Wedrychowicz H."/>
        </authorList>
    </citation>
    <scope>NUCLEOTIDE SEQUENCE [LARGE SCALE GENOMIC DNA]</scope>
    <source>
        <strain evidence="2 3">DSM 3090</strain>
    </source>
</reference>
<name>A0A1M6LT97_9CLOT</name>